<proteinExistence type="predicted"/>
<dbReference type="Proteomes" id="UP000627292">
    <property type="component" value="Unassembled WGS sequence"/>
</dbReference>
<accession>A0A917IY75</accession>
<comment type="caution">
    <text evidence="1">The sequence shown here is derived from an EMBL/GenBank/DDBJ whole genome shotgun (WGS) entry which is preliminary data.</text>
</comment>
<dbReference type="EMBL" id="BMIB01000003">
    <property type="protein sequence ID" value="GGH70522.1"/>
    <property type="molecule type" value="Genomic_DNA"/>
</dbReference>
<gene>
    <name evidence="1" type="ORF">GCM10011379_28890</name>
</gene>
<organism evidence="1 2">
    <name type="scientific">Filimonas zeae</name>
    <dbReference type="NCBI Taxonomy" id="1737353"/>
    <lineage>
        <taxon>Bacteria</taxon>
        <taxon>Pseudomonadati</taxon>
        <taxon>Bacteroidota</taxon>
        <taxon>Chitinophagia</taxon>
        <taxon>Chitinophagales</taxon>
        <taxon>Chitinophagaceae</taxon>
        <taxon>Filimonas</taxon>
    </lineage>
</organism>
<evidence type="ECO:0000313" key="2">
    <source>
        <dbReference type="Proteomes" id="UP000627292"/>
    </source>
</evidence>
<reference evidence="1" key="1">
    <citation type="journal article" date="2014" name="Int. J. Syst. Evol. Microbiol.">
        <title>Complete genome sequence of Corynebacterium casei LMG S-19264T (=DSM 44701T), isolated from a smear-ripened cheese.</title>
        <authorList>
            <consortium name="US DOE Joint Genome Institute (JGI-PGF)"/>
            <person name="Walter F."/>
            <person name="Albersmeier A."/>
            <person name="Kalinowski J."/>
            <person name="Ruckert C."/>
        </authorList>
    </citation>
    <scope>NUCLEOTIDE SEQUENCE</scope>
    <source>
        <strain evidence="1">CGMCC 1.15290</strain>
    </source>
</reference>
<sequence length="67" mass="8188">MDHKDKIFYCDIMYNFEYWVSADTVGREADFFTGFRQIIPFLEKRKYKDFDVAAFKMDMEAFLSEYI</sequence>
<protein>
    <submittedName>
        <fullName evidence="1">Uncharacterized protein</fullName>
    </submittedName>
</protein>
<name>A0A917IY75_9BACT</name>
<dbReference type="RefSeq" id="WP_188953420.1">
    <property type="nucleotide sequence ID" value="NZ_BMIB01000003.1"/>
</dbReference>
<reference evidence="1" key="2">
    <citation type="submission" date="2020-09" db="EMBL/GenBank/DDBJ databases">
        <authorList>
            <person name="Sun Q."/>
            <person name="Zhou Y."/>
        </authorList>
    </citation>
    <scope>NUCLEOTIDE SEQUENCE</scope>
    <source>
        <strain evidence="1">CGMCC 1.15290</strain>
    </source>
</reference>
<keyword evidence="2" id="KW-1185">Reference proteome</keyword>
<dbReference type="AlphaFoldDB" id="A0A917IY75"/>
<evidence type="ECO:0000313" key="1">
    <source>
        <dbReference type="EMBL" id="GGH70522.1"/>
    </source>
</evidence>